<feature type="region of interest" description="Disordered" evidence="1">
    <location>
        <begin position="293"/>
        <end position="315"/>
    </location>
</feature>
<feature type="compositionally biased region" description="Low complexity" evidence="1">
    <location>
        <begin position="902"/>
        <end position="911"/>
    </location>
</feature>
<sequence>MAIENDGKPGQQAKMAAALPPVKSEKSSSVDTWTSSMSSTEESESSMATTTSSDGYPDSPTLGTPRATGTDDTNSDEGKDNWGGERGLLRRTSKILAPPRAQYVATNGGGGLVDDTTMPSIWTYESPILRGGNQTGILQSTPPESPEEEDYHIVPEYSFVRKSSSRSRLGMMMETIDEYSEESESITSRNSPVPSTPTPSNYCRSIPSRETLIAVNRRDGPSKESLAAMEMTNDDHLNMQAYIRAMDFMKETEPDAQLSPVRSMESIDSVLTMSTNLSTVREKSKQELMFARGGVSGKSSRQHSNRRLGSQTSSESICSGLARIPELDMYRTDTDDGRRTMNQLVTSPPRSPPSPRQQSVLYMTIQRWHQEEVKMTRILPYMTCGSFLKKRCPTLSEETRIHLSRVQAPFVDFGFEIHRYCLEYVEGYNMSNIFRKFLECRDKEMSTFRDSGVSGLKGSDVRTSSFDLTPRTDYSESPILGLPNALAIHNNTPPLTQEELQEVHRKQSLSLLQGDSIPLSIPQRSSSKNCHRLPNLDSPSSSTTFEEPSSTPIPCPLPSHPLTPDQQTYLITALNDVIHHISNLFYFLSELKKTSEKAIAPDSFSQHLPTYDPHFRFAQKHLRTLTKQLEPLVPARIDFIITVLNQRGKQIAGIIDGSNSGGGRRRDSWAKGCVGGRVMSGALPCIQQQSPQQQQQFPQTQESPQQQLVQNKQYPPSSSLRPTSSISNSGGNQQQPSRSISLSMRLINHLSSYPALDGITHRSITKLESCINKRLLNSRNTTTAEQNGQQTNGKVNAQLLLFNDGEMNGQTNGEGEKDNNSLEGMSAHLSQLNKKIVNRKKWSGRGEEQGGGCGMRISLIATEEKKEQQQQRPYYRTGEGNELSDKEWKGRVLGSQRGRGGMSRNRGSRMMAGVPREDDEKHWAGEGENYSNVDVVVGNEEKRMMIGIERKKMGVETGKVVEKNSSNMTKDEIRMKEVERSKKAQVETRKKEEVETKKMETENRNKEVVVESRKKVGKLRRWTSCRK</sequence>
<feature type="compositionally biased region" description="Pro residues" evidence="1">
    <location>
        <begin position="551"/>
        <end position="560"/>
    </location>
</feature>
<feature type="region of interest" description="Disordered" evidence="1">
    <location>
        <begin position="1"/>
        <end position="94"/>
    </location>
</feature>
<feature type="region of interest" description="Disordered" evidence="1">
    <location>
        <begin position="520"/>
        <end position="560"/>
    </location>
</feature>
<gene>
    <name evidence="2" type="ORF">QBC38DRAFT_443377</name>
</gene>
<organism evidence="2 3">
    <name type="scientific">Podospora fimiseda</name>
    <dbReference type="NCBI Taxonomy" id="252190"/>
    <lineage>
        <taxon>Eukaryota</taxon>
        <taxon>Fungi</taxon>
        <taxon>Dikarya</taxon>
        <taxon>Ascomycota</taxon>
        <taxon>Pezizomycotina</taxon>
        <taxon>Sordariomycetes</taxon>
        <taxon>Sordariomycetidae</taxon>
        <taxon>Sordariales</taxon>
        <taxon>Podosporaceae</taxon>
        <taxon>Podospora</taxon>
    </lineage>
</organism>
<evidence type="ECO:0000313" key="3">
    <source>
        <dbReference type="Proteomes" id="UP001301958"/>
    </source>
</evidence>
<keyword evidence="3" id="KW-1185">Reference proteome</keyword>
<dbReference type="EMBL" id="MU865327">
    <property type="protein sequence ID" value="KAK4227744.1"/>
    <property type="molecule type" value="Genomic_DNA"/>
</dbReference>
<feature type="region of interest" description="Disordered" evidence="1">
    <location>
        <begin position="977"/>
        <end position="999"/>
    </location>
</feature>
<evidence type="ECO:0000256" key="1">
    <source>
        <dbReference type="SAM" id="MobiDB-lite"/>
    </source>
</evidence>
<evidence type="ECO:0000313" key="2">
    <source>
        <dbReference type="EMBL" id="KAK4227744.1"/>
    </source>
</evidence>
<comment type="caution">
    <text evidence="2">The sequence shown here is derived from an EMBL/GenBank/DDBJ whole genome shotgun (WGS) entry which is preliminary data.</text>
</comment>
<feature type="compositionally biased region" description="Low complexity" evidence="1">
    <location>
        <begin position="538"/>
        <end position="550"/>
    </location>
</feature>
<feature type="region of interest" description="Disordered" evidence="1">
    <location>
        <begin position="687"/>
        <end position="739"/>
    </location>
</feature>
<proteinExistence type="predicted"/>
<dbReference type="Proteomes" id="UP001301958">
    <property type="component" value="Unassembled WGS sequence"/>
</dbReference>
<feature type="region of interest" description="Disordered" evidence="1">
    <location>
        <begin position="863"/>
        <end position="924"/>
    </location>
</feature>
<feature type="compositionally biased region" description="Low complexity" evidence="1">
    <location>
        <begin position="29"/>
        <end position="53"/>
    </location>
</feature>
<dbReference type="AlphaFoldDB" id="A0AAN7BQN8"/>
<reference evidence="2" key="2">
    <citation type="submission" date="2023-05" db="EMBL/GenBank/DDBJ databases">
        <authorList>
            <consortium name="Lawrence Berkeley National Laboratory"/>
            <person name="Steindorff A."/>
            <person name="Hensen N."/>
            <person name="Bonometti L."/>
            <person name="Westerberg I."/>
            <person name="Brannstrom I.O."/>
            <person name="Guillou S."/>
            <person name="Cros-Aarteil S."/>
            <person name="Calhoun S."/>
            <person name="Haridas S."/>
            <person name="Kuo A."/>
            <person name="Mondo S."/>
            <person name="Pangilinan J."/>
            <person name="Riley R."/>
            <person name="Labutti K."/>
            <person name="Andreopoulos B."/>
            <person name="Lipzen A."/>
            <person name="Chen C."/>
            <person name="Yanf M."/>
            <person name="Daum C."/>
            <person name="Ng V."/>
            <person name="Clum A."/>
            <person name="Ohm R."/>
            <person name="Martin F."/>
            <person name="Silar P."/>
            <person name="Natvig D."/>
            <person name="Lalanne C."/>
            <person name="Gautier V."/>
            <person name="Ament-Velasquez S.L."/>
            <person name="Kruys A."/>
            <person name="Hutchinson M.I."/>
            <person name="Powell A.J."/>
            <person name="Barry K."/>
            <person name="Miller A.N."/>
            <person name="Grigoriev I.V."/>
            <person name="Debuchy R."/>
            <person name="Gladieux P."/>
            <person name="Thoren M.H."/>
            <person name="Johannesson H."/>
        </authorList>
    </citation>
    <scope>NUCLEOTIDE SEQUENCE</scope>
    <source>
        <strain evidence="2">CBS 990.96</strain>
    </source>
</reference>
<feature type="region of interest" description="Disordered" evidence="1">
    <location>
        <begin position="180"/>
        <end position="204"/>
    </location>
</feature>
<protein>
    <submittedName>
        <fullName evidence="2">Uncharacterized protein</fullName>
    </submittedName>
</protein>
<name>A0AAN7BQN8_9PEZI</name>
<accession>A0AAN7BQN8</accession>
<reference evidence="2" key="1">
    <citation type="journal article" date="2023" name="Mol. Phylogenet. Evol.">
        <title>Genome-scale phylogeny and comparative genomics of the fungal order Sordariales.</title>
        <authorList>
            <person name="Hensen N."/>
            <person name="Bonometti L."/>
            <person name="Westerberg I."/>
            <person name="Brannstrom I.O."/>
            <person name="Guillou S."/>
            <person name="Cros-Aarteil S."/>
            <person name="Calhoun S."/>
            <person name="Haridas S."/>
            <person name="Kuo A."/>
            <person name="Mondo S."/>
            <person name="Pangilinan J."/>
            <person name="Riley R."/>
            <person name="LaButti K."/>
            <person name="Andreopoulos B."/>
            <person name="Lipzen A."/>
            <person name="Chen C."/>
            <person name="Yan M."/>
            <person name="Daum C."/>
            <person name="Ng V."/>
            <person name="Clum A."/>
            <person name="Steindorff A."/>
            <person name="Ohm R.A."/>
            <person name="Martin F."/>
            <person name="Silar P."/>
            <person name="Natvig D.O."/>
            <person name="Lalanne C."/>
            <person name="Gautier V."/>
            <person name="Ament-Velasquez S.L."/>
            <person name="Kruys A."/>
            <person name="Hutchinson M.I."/>
            <person name="Powell A.J."/>
            <person name="Barry K."/>
            <person name="Miller A.N."/>
            <person name="Grigoriev I.V."/>
            <person name="Debuchy R."/>
            <person name="Gladieux P."/>
            <person name="Hiltunen Thoren M."/>
            <person name="Johannesson H."/>
        </authorList>
    </citation>
    <scope>NUCLEOTIDE SEQUENCE</scope>
    <source>
        <strain evidence="2">CBS 990.96</strain>
    </source>
</reference>
<feature type="compositionally biased region" description="Basic and acidic residues" evidence="1">
    <location>
        <begin position="915"/>
        <end position="924"/>
    </location>
</feature>